<protein>
    <submittedName>
        <fullName evidence="1">Uncharacterized protein</fullName>
    </submittedName>
</protein>
<dbReference type="EMBL" id="PSZM01000034">
    <property type="protein sequence ID" value="PQL93439.1"/>
    <property type="molecule type" value="Genomic_DNA"/>
</dbReference>
<organism evidence="1 2">
    <name type="scientific">Apibacter adventoris</name>
    <dbReference type="NCBI Taxonomy" id="1679466"/>
    <lineage>
        <taxon>Bacteria</taxon>
        <taxon>Pseudomonadati</taxon>
        <taxon>Bacteroidota</taxon>
        <taxon>Flavobacteriia</taxon>
        <taxon>Flavobacteriales</taxon>
        <taxon>Weeksellaceae</taxon>
        <taxon>Apibacter</taxon>
    </lineage>
</organism>
<dbReference type="AlphaFoldDB" id="A0A2S8AEB0"/>
<proteinExistence type="predicted"/>
<gene>
    <name evidence="1" type="ORF">C4S77_04645</name>
</gene>
<comment type="caution">
    <text evidence="1">The sequence shown here is derived from an EMBL/GenBank/DDBJ whole genome shotgun (WGS) entry which is preliminary data.</text>
</comment>
<evidence type="ECO:0000313" key="1">
    <source>
        <dbReference type="EMBL" id="PQL93439.1"/>
    </source>
</evidence>
<accession>A0A2S8AEB0</accession>
<evidence type="ECO:0000313" key="2">
    <source>
        <dbReference type="Proteomes" id="UP000238042"/>
    </source>
</evidence>
<dbReference type="Proteomes" id="UP000238042">
    <property type="component" value="Unassembled WGS sequence"/>
</dbReference>
<name>A0A2S8AEB0_9FLAO</name>
<sequence length="148" mass="17347">MELFGECDILNSDLHIIKSPQVLRLNWKILPKGEYPWSQVEPIIKDRIERLPKGNRPVVQHRIEKITSKNPSFLAFGEGGFYDYTVFGFPEKSIYIFESSKMGNTTYVFDKDWEELTKLTKKEILDGNLQKMRIVHKDGWAQEIDKIL</sequence>
<keyword evidence="2" id="KW-1185">Reference proteome</keyword>
<reference evidence="1 2" key="1">
    <citation type="submission" date="2018-02" db="EMBL/GenBank/DDBJ databases">
        <title>Genome sequences of Apibacter spp., gut symbionts of Asian honey bees.</title>
        <authorList>
            <person name="Kwong W.K."/>
            <person name="Steele M.I."/>
            <person name="Moran N.A."/>
        </authorList>
    </citation>
    <scope>NUCLEOTIDE SEQUENCE [LARGE SCALE GENOMIC DNA]</scope>
    <source>
        <strain evidence="2">wkB301</strain>
    </source>
</reference>